<proteinExistence type="predicted"/>
<keyword evidence="2" id="KW-1185">Reference proteome</keyword>
<protein>
    <submittedName>
        <fullName evidence="1">Uncharacterized protein</fullName>
    </submittedName>
</protein>
<dbReference type="RefSeq" id="WP_281907944.1">
    <property type="nucleotide sequence ID" value="NZ_AP026966.1"/>
</dbReference>
<dbReference type="Proteomes" id="UP001163336">
    <property type="component" value="Chromosome"/>
</dbReference>
<dbReference type="EMBL" id="AP026966">
    <property type="protein sequence ID" value="BDT59310.1"/>
    <property type="molecule type" value="Genomic_DNA"/>
</dbReference>
<evidence type="ECO:0000313" key="1">
    <source>
        <dbReference type="EMBL" id="BDT59310.1"/>
    </source>
</evidence>
<sequence length="364" mass="39311">MNAPFSPTTHVARIVTPMSKRRPPAAMLAAMLALGAFHVPDAAAASRKSAPPPVADFTQLTGTRAGSCAAPVESGLASLGAPSLRHCAWSQHLEMLYWEDVSASPNTCLPAPAIAWHRLGAGVGAVLRPWSAAWNGQSMLVQTGGRVQAGMVWQGEGGQWSAVLWRWRPSDRLPTRNWQAGHWKKVTAALGAIDAANPAPKRTPLMTAWLDATNGKPRLQAADSWRWVSEASCLDLRTASLGQAQMHLPYSRDDARLEQRSAMQVLLARRFPAAEWLRNFSLIEPSISGDRTGAKFLAVWRENTTVSGQLWIPLRDAGGIVRARISSELPAAAGAAMQEAAKARAAVTERELTALAHAWEARHE</sequence>
<evidence type="ECO:0000313" key="2">
    <source>
        <dbReference type="Proteomes" id="UP001163336"/>
    </source>
</evidence>
<organism evidence="1 2">
    <name type="scientific">Massilia varians</name>
    <dbReference type="NCBI Taxonomy" id="457921"/>
    <lineage>
        <taxon>Bacteria</taxon>
        <taxon>Pseudomonadati</taxon>
        <taxon>Pseudomonadota</taxon>
        <taxon>Betaproteobacteria</taxon>
        <taxon>Burkholderiales</taxon>
        <taxon>Oxalobacteraceae</taxon>
        <taxon>Telluria group</taxon>
        <taxon>Massilia</taxon>
    </lineage>
</organism>
<name>A0ABM8C7V4_9BURK</name>
<accession>A0ABM8C7V4</accession>
<reference evidence="1" key="1">
    <citation type="submission" date="2022-11" db="EMBL/GenBank/DDBJ databases">
        <title>Isolation and characterization of PLA-degrading bacterium Massilia sp. from Antarctic soil.</title>
        <authorList>
            <person name="Sato K."/>
            <person name="Gomez-Fuentes C."/>
            <person name="Ahmad S.A."/>
            <person name="Zulkharnain A."/>
        </authorList>
    </citation>
    <scope>NUCLEOTIDE SEQUENCE</scope>
    <source>
        <strain evidence="1">N-3</strain>
    </source>
</reference>
<gene>
    <name evidence="1" type="ORF">MasN3_28040</name>
</gene>